<dbReference type="PROSITE" id="PS51318">
    <property type="entry name" value="TAT"/>
    <property type="match status" value="1"/>
</dbReference>
<dbReference type="PANTHER" id="PTHR47717:SF1">
    <property type="entry name" value="PEPTIDYL-PROLYL CIS-TRANS ISOMERASE FKBP19, CHLOROPLASTIC"/>
    <property type="match status" value="1"/>
</dbReference>
<dbReference type="InterPro" id="IPR044208">
    <property type="entry name" value="FKBP19-like"/>
</dbReference>
<comment type="catalytic activity">
    <reaction evidence="1">
        <text>[protein]-peptidylproline (omega=180) = [protein]-peptidylproline (omega=0)</text>
        <dbReference type="Rhea" id="RHEA:16237"/>
        <dbReference type="Rhea" id="RHEA-COMP:10747"/>
        <dbReference type="Rhea" id="RHEA-COMP:10748"/>
        <dbReference type="ChEBI" id="CHEBI:83833"/>
        <dbReference type="ChEBI" id="CHEBI:83834"/>
        <dbReference type="EC" id="5.2.1.8"/>
    </reaction>
</comment>
<dbReference type="AlphaFoldDB" id="A0A7S1FUA8"/>
<feature type="signal peptide" evidence="2">
    <location>
        <begin position="1"/>
        <end position="21"/>
    </location>
</feature>
<dbReference type="InterPro" id="IPR046357">
    <property type="entry name" value="PPIase_dom_sf"/>
</dbReference>
<gene>
    <name evidence="4" type="ORF">CHYS00102_LOCUS17960</name>
</gene>
<protein>
    <recommendedName>
        <fullName evidence="1">peptidylprolyl isomerase</fullName>
        <ecNumber evidence="1">5.2.1.8</ecNumber>
    </recommendedName>
</protein>
<sequence length="252" mass="27475">MTRQLIISLAVFLFNFEQHESFQVISQTRKLEKTSATQLWSSTPSENSRRSFVLTGGAAIASAAVYGGVAPANAGIDPNILKTLPVDGDSSGTATRLRQIEAEKNRPSDSMDIAYEVLPSGVSYREYREGKGEAVVQAGSKVAVEMTVRCKSFSTANEPGGVKYFTTKDDTDFNEIAFTVGSGEILPGLEEGMMGMHRNALRRIEVPSVAVFAAKKANQLPLPQTKDGKRRFDSLFKTDATLLFEVLVTRIK</sequence>
<feature type="domain" description="PPIase FKBP-type" evidence="3">
    <location>
        <begin position="139"/>
        <end position="252"/>
    </location>
</feature>
<feature type="chain" id="PRO_5031510303" description="peptidylprolyl isomerase" evidence="2">
    <location>
        <begin position="22"/>
        <end position="252"/>
    </location>
</feature>
<name>A0A7S1FUA8_9STRA</name>
<evidence type="ECO:0000256" key="1">
    <source>
        <dbReference type="PROSITE-ProRule" id="PRU00277"/>
    </source>
</evidence>
<dbReference type="SUPFAM" id="SSF54534">
    <property type="entry name" value="FKBP-like"/>
    <property type="match status" value="1"/>
</dbReference>
<evidence type="ECO:0000256" key="2">
    <source>
        <dbReference type="SAM" id="SignalP"/>
    </source>
</evidence>
<reference evidence="4" key="1">
    <citation type="submission" date="2021-01" db="EMBL/GenBank/DDBJ databases">
        <authorList>
            <person name="Corre E."/>
            <person name="Pelletier E."/>
            <person name="Niang G."/>
            <person name="Scheremetjew M."/>
            <person name="Finn R."/>
            <person name="Kale V."/>
            <person name="Holt S."/>
            <person name="Cochrane G."/>
            <person name="Meng A."/>
            <person name="Brown T."/>
            <person name="Cohen L."/>
        </authorList>
    </citation>
    <scope>NUCLEOTIDE SEQUENCE</scope>
    <source>
        <strain evidence="4">308</strain>
    </source>
</reference>
<dbReference type="InterPro" id="IPR006311">
    <property type="entry name" value="TAT_signal"/>
</dbReference>
<evidence type="ECO:0000313" key="4">
    <source>
        <dbReference type="EMBL" id="CAD8890754.1"/>
    </source>
</evidence>
<accession>A0A7S1FUA8</accession>
<evidence type="ECO:0000259" key="3">
    <source>
        <dbReference type="PROSITE" id="PS50059"/>
    </source>
</evidence>
<dbReference type="GO" id="GO:0003755">
    <property type="term" value="F:peptidyl-prolyl cis-trans isomerase activity"/>
    <property type="evidence" value="ECO:0007669"/>
    <property type="project" value="UniProtKB-KW"/>
</dbReference>
<proteinExistence type="predicted"/>
<organism evidence="4">
    <name type="scientific">Corethron hystrix</name>
    <dbReference type="NCBI Taxonomy" id="216773"/>
    <lineage>
        <taxon>Eukaryota</taxon>
        <taxon>Sar</taxon>
        <taxon>Stramenopiles</taxon>
        <taxon>Ochrophyta</taxon>
        <taxon>Bacillariophyta</taxon>
        <taxon>Coscinodiscophyceae</taxon>
        <taxon>Corethrophycidae</taxon>
        <taxon>Corethrales</taxon>
        <taxon>Corethraceae</taxon>
        <taxon>Corethron</taxon>
    </lineage>
</organism>
<keyword evidence="1" id="KW-0697">Rotamase</keyword>
<dbReference type="EC" id="5.2.1.8" evidence="1"/>
<dbReference type="InterPro" id="IPR001179">
    <property type="entry name" value="PPIase_FKBP_dom"/>
</dbReference>
<dbReference type="PANTHER" id="PTHR47717">
    <property type="entry name" value="PEPTIDYL-PROLYL CIS-TRANS ISOMERASE FKBP19, CHLOROPLASTIC"/>
    <property type="match status" value="1"/>
</dbReference>
<dbReference type="PROSITE" id="PS50059">
    <property type="entry name" value="FKBP_PPIASE"/>
    <property type="match status" value="1"/>
</dbReference>
<keyword evidence="1" id="KW-0413">Isomerase</keyword>
<keyword evidence="2" id="KW-0732">Signal</keyword>
<dbReference type="Gene3D" id="3.10.50.40">
    <property type="match status" value="1"/>
</dbReference>
<dbReference type="Pfam" id="PF00254">
    <property type="entry name" value="FKBP_C"/>
    <property type="match status" value="1"/>
</dbReference>
<dbReference type="EMBL" id="HBFR01025069">
    <property type="protein sequence ID" value="CAD8890754.1"/>
    <property type="molecule type" value="Transcribed_RNA"/>
</dbReference>